<accession>A0A5C4TGE2</accession>
<dbReference type="InterPro" id="IPR009057">
    <property type="entry name" value="Homeodomain-like_sf"/>
</dbReference>
<dbReference type="InterPro" id="IPR037923">
    <property type="entry name" value="HTH-like"/>
</dbReference>
<dbReference type="PROSITE" id="PS01124">
    <property type="entry name" value="HTH_ARAC_FAMILY_2"/>
    <property type="match status" value="1"/>
</dbReference>
<keyword evidence="11" id="KW-1185">Reference proteome</keyword>
<dbReference type="GO" id="GO:0003700">
    <property type="term" value="F:DNA-binding transcription factor activity"/>
    <property type="evidence" value="ECO:0007669"/>
    <property type="project" value="InterPro"/>
</dbReference>
<dbReference type="InterPro" id="IPR002491">
    <property type="entry name" value="ABC_transptr_periplasmic_BD"/>
</dbReference>
<dbReference type="Gene3D" id="3.40.50.1980">
    <property type="entry name" value="Nitrogenase molybdenum iron protein domain"/>
    <property type="match status" value="2"/>
</dbReference>
<dbReference type="SMART" id="SM00342">
    <property type="entry name" value="HTH_ARAC"/>
    <property type="match status" value="1"/>
</dbReference>
<protein>
    <submittedName>
        <fullName evidence="10">Helix-turn-helix domain-containing protein</fullName>
    </submittedName>
</protein>
<dbReference type="Proteomes" id="UP000307943">
    <property type="component" value="Unassembled WGS sequence"/>
</dbReference>
<dbReference type="GO" id="GO:1901678">
    <property type="term" value="P:iron coordination entity transport"/>
    <property type="evidence" value="ECO:0007669"/>
    <property type="project" value="UniProtKB-ARBA"/>
</dbReference>
<feature type="domain" description="HTH araC/xylS-type" evidence="8">
    <location>
        <begin position="174"/>
        <end position="272"/>
    </location>
</feature>
<proteinExistence type="inferred from homology"/>
<evidence type="ECO:0000256" key="4">
    <source>
        <dbReference type="ARBA" id="ARBA00022729"/>
    </source>
</evidence>
<keyword evidence="4" id="KW-0732">Signal</keyword>
<dbReference type="OrthoDB" id="2660924at2"/>
<dbReference type="PANTHER" id="PTHR30532:SF1">
    <property type="entry name" value="IRON(3+)-HYDROXAMATE-BINDING PROTEIN FHUD"/>
    <property type="match status" value="1"/>
</dbReference>
<feature type="domain" description="Fe/B12 periplasmic-binding" evidence="9">
    <location>
        <begin position="294"/>
        <end position="552"/>
    </location>
</feature>
<comment type="similarity">
    <text evidence="2">Belongs to the bacterial solute-binding protein 8 family.</text>
</comment>
<comment type="subcellular location">
    <subcellularLocation>
        <location evidence="1">Cell envelope</location>
    </subcellularLocation>
</comment>
<keyword evidence="7" id="KW-0804">Transcription</keyword>
<evidence type="ECO:0000256" key="3">
    <source>
        <dbReference type="ARBA" id="ARBA00022448"/>
    </source>
</evidence>
<keyword evidence="5" id="KW-0805">Transcription regulation</keyword>
<evidence type="ECO:0000256" key="1">
    <source>
        <dbReference type="ARBA" id="ARBA00004196"/>
    </source>
</evidence>
<dbReference type="InterPro" id="IPR051313">
    <property type="entry name" value="Bact_iron-sidero_bind"/>
</dbReference>
<dbReference type="InterPro" id="IPR018062">
    <property type="entry name" value="HTH_AraC-typ_CS"/>
</dbReference>
<evidence type="ECO:0000313" key="10">
    <source>
        <dbReference type="EMBL" id="TNJ67706.1"/>
    </source>
</evidence>
<dbReference type="Pfam" id="PF12833">
    <property type="entry name" value="HTH_18"/>
    <property type="match status" value="1"/>
</dbReference>
<reference evidence="10 11" key="1">
    <citation type="submission" date="2019-05" db="EMBL/GenBank/DDBJ databases">
        <title>We sequenced the genome of Paenibacillus hemerocallicola KCTC 33185 for further insight into its adaptation and study the phylogeny of Paenibacillus.</title>
        <authorList>
            <person name="Narsing Rao M.P."/>
        </authorList>
    </citation>
    <scope>NUCLEOTIDE SEQUENCE [LARGE SCALE GENOMIC DNA]</scope>
    <source>
        <strain evidence="10 11">KCTC 33185</strain>
    </source>
</reference>
<dbReference type="Pfam" id="PF01497">
    <property type="entry name" value="Peripla_BP_2"/>
    <property type="match status" value="1"/>
</dbReference>
<dbReference type="Gene3D" id="1.10.10.60">
    <property type="entry name" value="Homeodomain-like"/>
    <property type="match status" value="2"/>
</dbReference>
<dbReference type="GO" id="GO:0030288">
    <property type="term" value="C:outer membrane-bounded periplasmic space"/>
    <property type="evidence" value="ECO:0007669"/>
    <property type="project" value="TreeGrafter"/>
</dbReference>
<evidence type="ECO:0000256" key="6">
    <source>
        <dbReference type="ARBA" id="ARBA00023125"/>
    </source>
</evidence>
<dbReference type="InterPro" id="IPR020449">
    <property type="entry name" value="Tscrpt_reg_AraC-type_HTH"/>
</dbReference>
<dbReference type="SUPFAM" id="SSF46689">
    <property type="entry name" value="Homeodomain-like"/>
    <property type="match status" value="2"/>
</dbReference>
<keyword evidence="3" id="KW-0813">Transport</keyword>
<evidence type="ECO:0000313" key="11">
    <source>
        <dbReference type="Proteomes" id="UP000307943"/>
    </source>
</evidence>
<evidence type="ECO:0000259" key="9">
    <source>
        <dbReference type="PROSITE" id="PS50983"/>
    </source>
</evidence>
<name>A0A5C4TGE2_9BACL</name>
<comment type="caution">
    <text evidence="10">The sequence shown here is derived from an EMBL/GenBank/DDBJ whole genome shotgun (WGS) entry which is preliminary data.</text>
</comment>
<dbReference type="InterPro" id="IPR018060">
    <property type="entry name" value="HTH_AraC"/>
</dbReference>
<dbReference type="AlphaFoldDB" id="A0A5C4TGE2"/>
<gene>
    <name evidence="10" type="ORF">FE784_02800</name>
</gene>
<dbReference type="PROSITE" id="PS00041">
    <property type="entry name" value="HTH_ARAC_FAMILY_1"/>
    <property type="match status" value="1"/>
</dbReference>
<keyword evidence="6" id="KW-0238">DNA-binding</keyword>
<organism evidence="10 11">
    <name type="scientific">Paenibacillus hemerocallicola</name>
    <dbReference type="NCBI Taxonomy" id="1172614"/>
    <lineage>
        <taxon>Bacteria</taxon>
        <taxon>Bacillati</taxon>
        <taxon>Bacillota</taxon>
        <taxon>Bacilli</taxon>
        <taxon>Bacillales</taxon>
        <taxon>Paenibacillaceae</taxon>
        <taxon>Paenibacillus</taxon>
    </lineage>
</organism>
<sequence>MSNPIIPSMFRRSLLFHLETVRMHRVPPGKAESPEPRDAYTLFVVLEGETELTEGGRLLHMLPGAAFLSGPQNHIALRNIAAGSFDYCVMTFAAIEVRERIPHTYAEEPKAGAGYLLASPLNRVLRLIEQIVKDSPSPGEIDEYRRQACFQEMMALLIEFNYKSENRSAAKLVDDSLAYMHAHYMEDISVRQLAKLADVPQHQYTSVFQQATGKKPLDYLNGLRIERSKERLRASDAPLREIARQVGYRDEYYFSRRFRQLTGRTPRQYTLTPPERVKVRDWLGRTVEVPESPRRIVYHGETVGDLLALGAEVVGGSAFWSQRSVLGNLLRDVVDVGFMIDEDKLRGLKPDLIILASSDENKYGKAAAIAPTVTFDSFAPLRDRMSVLGNLLGLRHSAEQWLNTYEERSARMWHRLRDELAPGESASVFIADRCGKFFVMGAIGLPKTLYHDSGFRAPSYIGQLISQGRFYKEIVPRDLPALAGDRIFMVLTSEESSRKAAYALANSKLWQDLPAVRAGRVYWVEDESWNYGDALTCDRLVEQLPALLLQSS</sequence>
<evidence type="ECO:0000256" key="7">
    <source>
        <dbReference type="ARBA" id="ARBA00023163"/>
    </source>
</evidence>
<dbReference type="PANTHER" id="PTHR30532">
    <property type="entry name" value="IRON III DICITRATE-BINDING PERIPLASMIC PROTEIN"/>
    <property type="match status" value="1"/>
</dbReference>
<dbReference type="PROSITE" id="PS50983">
    <property type="entry name" value="FE_B12_PBP"/>
    <property type="match status" value="1"/>
</dbReference>
<evidence type="ECO:0000256" key="2">
    <source>
        <dbReference type="ARBA" id="ARBA00008814"/>
    </source>
</evidence>
<dbReference type="PRINTS" id="PR00032">
    <property type="entry name" value="HTHARAC"/>
</dbReference>
<evidence type="ECO:0000259" key="8">
    <source>
        <dbReference type="PROSITE" id="PS01124"/>
    </source>
</evidence>
<dbReference type="RefSeq" id="WP_139600609.1">
    <property type="nucleotide sequence ID" value="NZ_VDCQ01000003.1"/>
</dbReference>
<evidence type="ECO:0000256" key="5">
    <source>
        <dbReference type="ARBA" id="ARBA00023015"/>
    </source>
</evidence>
<dbReference type="SUPFAM" id="SSF51215">
    <property type="entry name" value="Regulatory protein AraC"/>
    <property type="match status" value="1"/>
</dbReference>
<dbReference type="SUPFAM" id="SSF53807">
    <property type="entry name" value="Helical backbone' metal receptor"/>
    <property type="match status" value="1"/>
</dbReference>
<dbReference type="EMBL" id="VDCQ01000003">
    <property type="protein sequence ID" value="TNJ67706.1"/>
    <property type="molecule type" value="Genomic_DNA"/>
</dbReference>
<dbReference type="GO" id="GO:0043565">
    <property type="term" value="F:sequence-specific DNA binding"/>
    <property type="evidence" value="ECO:0007669"/>
    <property type="project" value="InterPro"/>
</dbReference>